<keyword evidence="2" id="KW-1185">Reference proteome</keyword>
<accession>A0ACC1MXY6</accession>
<dbReference type="EMBL" id="JAPDGR010003371">
    <property type="protein sequence ID" value="KAJ2971509.1"/>
    <property type="molecule type" value="Genomic_DNA"/>
</dbReference>
<gene>
    <name evidence="1" type="ORF">NUW58_g9398</name>
</gene>
<organism evidence="1 2">
    <name type="scientific">Xylaria curta</name>
    <dbReference type="NCBI Taxonomy" id="42375"/>
    <lineage>
        <taxon>Eukaryota</taxon>
        <taxon>Fungi</taxon>
        <taxon>Dikarya</taxon>
        <taxon>Ascomycota</taxon>
        <taxon>Pezizomycotina</taxon>
        <taxon>Sordariomycetes</taxon>
        <taxon>Xylariomycetidae</taxon>
        <taxon>Xylariales</taxon>
        <taxon>Xylariaceae</taxon>
        <taxon>Xylaria</taxon>
    </lineage>
</organism>
<comment type="caution">
    <text evidence="1">The sequence shown here is derived from an EMBL/GenBank/DDBJ whole genome shotgun (WGS) entry which is preliminary data.</text>
</comment>
<dbReference type="Proteomes" id="UP001143856">
    <property type="component" value="Unassembled WGS sequence"/>
</dbReference>
<reference evidence="1" key="1">
    <citation type="submission" date="2022-10" db="EMBL/GenBank/DDBJ databases">
        <title>Genome Sequence of Xylaria curta.</title>
        <authorList>
            <person name="Buettner E."/>
        </authorList>
    </citation>
    <scope>NUCLEOTIDE SEQUENCE</scope>
    <source>
        <strain evidence="1">Babe10</strain>
    </source>
</reference>
<sequence>MGGRFGRLCGKVDVPELTLRDGGGDYDGAVVAGDQPDYIVLIPGYAYHLIYDSLKLIEKLYQGSIGLLIPGKQLAEPAGQLDHNSFNFSHVISELSFGPYYPSLVNPLDRTINVAEDHFHKFQYFMSVVPTIYTVAGGSASTKTIFTNQYAVTEQSKQVGERMVPGLFFKYDIEPILLSVEERRDSILVFLIKVINVLSGVLVAGHWGFTLTEWLREAVGRRRRAGLSEGVIGAKGGYDD</sequence>
<name>A0ACC1MXY6_9PEZI</name>
<protein>
    <submittedName>
        <fullName evidence="1">Uncharacterized protein</fullName>
    </submittedName>
</protein>
<proteinExistence type="predicted"/>
<evidence type="ECO:0000313" key="1">
    <source>
        <dbReference type="EMBL" id="KAJ2971509.1"/>
    </source>
</evidence>
<evidence type="ECO:0000313" key="2">
    <source>
        <dbReference type="Proteomes" id="UP001143856"/>
    </source>
</evidence>